<evidence type="ECO:0000313" key="11">
    <source>
        <dbReference type="EMBL" id="KAL3875990.1"/>
    </source>
</evidence>
<dbReference type="PROSITE" id="PS51362">
    <property type="entry name" value="TGF_BETA_2"/>
    <property type="match status" value="1"/>
</dbReference>
<dbReference type="CDD" id="cd13767">
    <property type="entry name" value="TGF_beta_BMP9_like"/>
    <property type="match status" value="1"/>
</dbReference>
<comment type="caution">
    <text evidence="11">The sequence shown here is derived from an EMBL/GenBank/DDBJ whole genome shotgun (WGS) entry which is preliminary data.</text>
</comment>
<accession>A0ABD3WPS7</accession>
<evidence type="ECO:0000259" key="10">
    <source>
        <dbReference type="PROSITE" id="PS51362"/>
    </source>
</evidence>
<keyword evidence="6" id="KW-1015">Disulfide bond</keyword>
<comment type="subcellular location">
    <subcellularLocation>
        <location evidence="1">Secreted</location>
    </subcellularLocation>
</comment>
<reference evidence="11 12" key="1">
    <citation type="submission" date="2024-11" db="EMBL/GenBank/DDBJ databases">
        <title>Chromosome-level genome assembly of the freshwater bivalve Anodonta woodiana.</title>
        <authorList>
            <person name="Chen X."/>
        </authorList>
    </citation>
    <scope>NUCLEOTIDE SEQUENCE [LARGE SCALE GENOMIC DNA]</scope>
    <source>
        <strain evidence="11">MN2024</strain>
        <tissue evidence="11">Gills</tissue>
    </source>
</reference>
<dbReference type="SMART" id="SM00204">
    <property type="entry name" value="TGFB"/>
    <property type="match status" value="1"/>
</dbReference>
<dbReference type="AlphaFoldDB" id="A0ABD3WPS7"/>
<evidence type="ECO:0000256" key="3">
    <source>
        <dbReference type="ARBA" id="ARBA00022525"/>
    </source>
</evidence>
<feature type="domain" description="TGF-beta family profile" evidence="10">
    <location>
        <begin position="349"/>
        <end position="460"/>
    </location>
</feature>
<dbReference type="PROSITE" id="PS00250">
    <property type="entry name" value="TGF_BETA_1"/>
    <property type="match status" value="1"/>
</dbReference>
<dbReference type="InterPro" id="IPR017948">
    <property type="entry name" value="TGFb_CS"/>
</dbReference>
<evidence type="ECO:0000256" key="2">
    <source>
        <dbReference type="ARBA" id="ARBA00006656"/>
    </source>
</evidence>
<evidence type="ECO:0000256" key="7">
    <source>
        <dbReference type="ARBA" id="ARBA00023180"/>
    </source>
</evidence>
<evidence type="ECO:0000256" key="9">
    <source>
        <dbReference type="SAM" id="SignalP"/>
    </source>
</evidence>
<dbReference type="PANTHER" id="PTHR11848:SF307">
    <property type="entry name" value="BONE MORPHOGENETIC PROTEIN 10"/>
    <property type="match status" value="1"/>
</dbReference>
<dbReference type="EMBL" id="JBJQND010000005">
    <property type="protein sequence ID" value="KAL3875990.1"/>
    <property type="molecule type" value="Genomic_DNA"/>
</dbReference>
<dbReference type="InterPro" id="IPR029034">
    <property type="entry name" value="Cystine-knot_cytokine"/>
</dbReference>
<keyword evidence="3" id="KW-0964">Secreted</keyword>
<gene>
    <name evidence="11" type="ORF">ACJMK2_033882</name>
</gene>
<sequence length="460" mass="52103">MTEVRAMLLIYLLLLQDVSVKVARGRPRNNGPFKNNRQAVSSDISGNLLSRQFNLDYGSSSDENDEEYYEYLDSFDPKGQQTVNFGQSKLLKADTVFLPPGLSLNSNLSAAKVIGLPEESVAPEYMLELYNRFSKDHLSSPASSIVRSFMNINKEDVHLLPNTSGRQAPGDKTRVHSLVFNITSIAPEEDIILAEVRLFTLVERDRNAYVGVDRKVSVFEIIPTEKRIIKRIISSKHIYGRNSEWETFDVTSAVRRWINNAISVQILEVRIDSIFSGDNSGDMDINVSTDRAKDPLLVVFSDDKSKDSLHARERHEILTHEYNTIISRTAVRTNSSSNSYHGSDVKRSRVKRGAKKACGRKPLYVNFEDIDWHTWIIAPRGYQAYECSGKCYFPLDDHLTPTKHATIQTILHSSFPKRTSRACCVPTKLDPISILYIDEQGVITYKYKYDGMVVAECGCR</sequence>
<name>A0ABD3WPS7_SINWO</name>
<dbReference type="SUPFAM" id="SSF57501">
    <property type="entry name" value="Cystine-knot cytokines"/>
    <property type="match status" value="1"/>
</dbReference>
<dbReference type="PANTHER" id="PTHR11848">
    <property type="entry name" value="TGF-BETA FAMILY"/>
    <property type="match status" value="1"/>
</dbReference>
<organism evidence="11 12">
    <name type="scientific">Sinanodonta woodiana</name>
    <name type="common">Chinese pond mussel</name>
    <name type="synonym">Anodonta woodiana</name>
    <dbReference type="NCBI Taxonomy" id="1069815"/>
    <lineage>
        <taxon>Eukaryota</taxon>
        <taxon>Metazoa</taxon>
        <taxon>Spiralia</taxon>
        <taxon>Lophotrochozoa</taxon>
        <taxon>Mollusca</taxon>
        <taxon>Bivalvia</taxon>
        <taxon>Autobranchia</taxon>
        <taxon>Heteroconchia</taxon>
        <taxon>Palaeoheterodonta</taxon>
        <taxon>Unionida</taxon>
        <taxon>Unionoidea</taxon>
        <taxon>Unionidae</taxon>
        <taxon>Unioninae</taxon>
        <taxon>Sinanodonta</taxon>
    </lineage>
</organism>
<protein>
    <recommendedName>
        <fullName evidence="10">TGF-beta family profile domain-containing protein</fullName>
    </recommendedName>
</protein>
<comment type="similarity">
    <text evidence="2 8">Belongs to the TGF-beta family.</text>
</comment>
<dbReference type="FunFam" id="2.10.90.10:FF:000001">
    <property type="entry name" value="Bone morphogenetic protein 4"/>
    <property type="match status" value="1"/>
</dbReference>
<evidence type="ECO:0000256" key="1">
    <source>
        <dbReference type="ARBA" id="ARBA00004613"/>
    </source>
</evidence>
<proteinExistence type="inferred from homology"/>
<dbReference type="InterPro" id="IPR001839">
    <property type="entry name" value="TGF-b_C"/>
</dbReference>
<dbReference type="GO" id="GO:0005576">
    <property type="term" value="C:extracellular region"/>
    <property type="evidence" value="ECO:0007669"/>
    <property type="project" value="UniProtKB-SubCell"/>
</dbReference>
<dbReference type="Pfam" id="PF00019">
    <property type="entry name" value="TGF_beta"/>
    <property type="match status" value="1"/>
</dbReference>
<keyword evidence="5 8" id="KW-0339">Growth factor</keyword>
<dbReference type="Pfam" id="PF00688">
    <property type="entry name" value="TGFb_propeptide"/>
    <property type="match status" value="1"/>
</dbReference>
<dbReference type="Gene3D" id="2.60.120.970">
    <property type="match status" value="1"/>
</dbReference>
<keyword evidence="12" id="KW-1185">Reference proteome</keyword>
<evidence type="ECO:0000256" key="8">
    <source>
        <dbReference type="RuleBase" id="RU000354"/>
    </source>
</evidence>
<dbReference type="InterPro" id="IPR015615">
    <property type="entry name" value="TGF-beta-rel"/>
</dbReference>
<evidence type="ECO:0000256" key="5">
    <source>
        <dbReference type="ARBA" id="ARBA00023030"/>
    </source>
</evidence>
<evidence type="ECO:0000313" key="12">
    <source>
        <dbReference type="Proteomes" id="UP001634394"/>
    </source>
</evidence>
<feature type="chain" id="PRO_5044847483" description="TGF-beta family profile domain-containing protein" evidence="9">
    <location>
        <begin position="26"/>
        <end position="460"/>
    </location>
</feature>
<dbReference type="InterPro" id="IPR001111">
    <property type="entry name" value="TGF-b_propeptide"/>
</dbReference>
<dbReference type="GO" id="GO:0008083">
    <property type="term" value="F:growth factor activity"/>
    <property type="evidence" value="ECO:0007669"/>
    <property type="project" value="UniProtKB-KW"/>
</dbReference>
<keyword evidence="4 9" id="KW-0732">Signal</keyword>
<evidence type="ECO:0000256" key="4">
    <source>
        <dbReference type="ARBA" id="ARBA00022729"/>
    </source>
</evidence>
<feature type="signal peptide" evidence="9">
    <location>
        <begin position="1"/>
        <end position="25"/>
    </location>
</feature>
<keyword evidence="7" id="KW-0325">Glycoprotein</keyword>
<evidence type="ECO:0000256" key="6">
    <source>
        <dbReference type="ARBA" id="ARBA00023157"/>
    </source>
</evidence>
<dbReference type="Proteomes" id="UP001634394">
    <property type="component" value="Unassembled WGS sequence"/>
</dbReference>
<dbReference type="Gene3D" id="2.10.90.10">
    <property type="entry name" value="Cystine-knot cytokines"/>
    <property type="match status" value="1"/>
</dbReference>